<proteinExistence type="predicted"/>
<dbReference type="GeneID" id="69116715"/>
<dbReference type="AlphaFoldDB" id="A0ABD5NDD9"/>
<keyword evidence="3" id="KW-1185">Reference proteome</keyword>
<name>A0ABD5NDD9_9EURY</name>
<evidence type="ECO:0000313" key="3">
    <source>
        <dbReference type="Proteomes" id="UP001595660"/>
    </source>
</evidence>
<comment type="caution">
    <text evidence="2">The sequence shown here is derived from an EMBL/GenBank/DDBJ whole genome shotgun (WGS) entry which is preliminary data.</text>
</comment>
<dbReference type="Pfam" id="PF09376">
    <property type="entry name" value="NurA"/>
    <property type="match status" value="1"/>
</dbReference>
<evidence type="ECO:0000259" key="1">
    <source>
        <dbReference type="SMART" id="SM00933"/>
    </source>
</evidence>
<dbReference type="SMART" id="SM00933">
    <property type="entry name" value="NurA"/>
    <property type="match status" value="1"/>
</dbReference>
<dbReference type="RefSeq" id="WP_232571513.1">
    <property type="nucleotide sequence ID" value="NZ_CP089466.1"/>
</dbReference>
<dbReference type="Proteomes" id="UP001595660">
    <property type="component" value="Unassembled WGS sequence"/>
</dbReference>
<sequence>MTLDPVHFDGIADLARRIKHEVDAEEHRDLAEETWANYLDPLYGDDEPVLEPLADLRRSAAPIEELALQPNPFDTAHGLDSGTINPRTFKNGLVLDLAQAAMSATPSDLDTHRSRTVITSVHSNDAAVRTDTDGWNRWDEGYSRGRIVHTAPLARDQERVVHGLALYLAESHHALEHADRVDDLLLLDGPVYPKQLVNWADRHASLADLVTENELVAEVLENYVRLVERFAEKDVPLAGFVKSPASQALVRALRDRGRPTPWASDAAFFGQVLERREFEGEDYRRQTDELTWTGWFTSTLGADGVFAEADELGVDRELDAECYEVAFFVVYDPRTDLVHKVELPRAFADSEDCRTAVERYVTSQVAAEAGPPEPVGKADELARIGASEKNELVRKLEESFDSERDKNYDDERWQDA</sequence>
<gene>
    <name evidence="2" type="ORF">ACFOKC_06435</name>
</gene>
<protein>
    <submittedName>
        <fullName evidence="2">DNA double-strand break repair nuclease NurA</fullName>
    </submittedName>
</protein>
<dbReference type="EMBL" id="JBHRWN010000002">
    <property type="protein sequence ID" value="MFC3477360.1"/>
    <property type="molecule type" value="Genomic_DNA"/>
</dbReference>
<accession>A0ABD5NDD9</accession>
<dbReference type="InterPro" id="IPR018977">
    <property type="entry name" value="NurA_domain"/>
</dbReference>
<feature type="domain" description="NurA" evidence="1">
    <location>
        <begin position="74"/>
        <end position="384"/>
    </location>
</feature>
<evidence type="ECO:0000313" key="2">
    <source>
        <dbReference type="EMBL" id="MFC3477360.1"/>
    </source>
</evidence>
<organism evidence="2 3">
    <name type="scientific">Halobacterium litoreum</name>
    <dbReference type="NCBI Taxonomy" id="2039234"/>
    <lineage>
        <taxon>Archaea</taxon>
        <taxon>Methanobacteriati</taxon>
        <taxon>Methanobacteriota</taxon>
        <taxon>Stenosarchaea group</taxon>
        <taxon>Halobacteria</taxon>
        <taxon>Halobacteriales</taxon>
        <taxon>Halobacteriaceae</taxon>
        <taxon>Halobacterium</taxon>
    </lineage>
</organism>
<reference evidence="2 3" key="1">
    <citation type="journal article" date="2019" name="Int. J. Syst. Evol. Microbiol.">
        <title>The Global Catalogue of Microorganisms (GCM) 10K type strain sequencing project: providing services to taxonomists for standard genome sequencing and annotation.</title>
        <authorList>
            <consortium name="The Broad Institute Genomics Platform"/>
            <consortium name="The Broad Institute Genome Sequencing Center for Infectious Disease"/>
            <person name="Wu L."/>
            <person name="Ma J."/>
        </authorList>
    </citation>
    <scope>NUCLEOTIDE SEQUENCE [LARGE SCALE GENOMIC DNA]</scope>
    <source>
        <strain evidence="2 3">CGMCC 1.12562</strain>
    </source>
</reference>